<evidence type="ECO:0000256" key="6">
    <source>
        <dbReference type="ARBA" id="ARBA00023235"/>
    </source>
</evidence>
<dbReference type="EMBL" id="BART01001133">
    <property type="protein sequence ID" value="GAG62940.1"/>
    <property type="molecule type" value="Genomic_DNA"/>
</dbReference>
<dbReference type="NCBIfam" id="NF004044">
    <property type="entry name" value="PRK05561.1"/>
    <property type="match status" value="1"/>
</dbReference>
<feature type="domain" description="Topo IIA-type catalytic" evidence="7">
    <location>
        <begin position="1"/>
        <end position="411"/>
    </location>
</feature>
<sequence length="662" mass="74359">AMVRMAQDFSQHYVLVDGHGNFGSVDGDRAAAMRYTEARLSSISEELLVDIDKDTIEFVDNFDSSLKEPSVLPSKFPNLLVNGSSGIAVGMATNIPPHNLGEVIDGAIHYIDNSETTVKDLMKKIKGPDFPTGGIIMGIAGIKEAYETGRGRIVVRGRVHQEQPKKGRTQIIISELPYQVNKSRLVEKIAELVRTKKIEGINDLRDESDRSGMRVVVELKKDSIPSVIINSLYKNTQLEDTFGIIMLALVDGVPRTLNLLRLIEEYTKHRFDVVVKRTKYELKKAEEREHILQGLLIALDNLDEVIKTIRSSKDVPTARKRLVKDFELTVIQAQAILDLRLHRLTGLERNKIKLEHEQLIERIKELKELLGSKELIYGVIKNELKEIKKKYGDERRTDITADISDIEIEDLIPEEENVISISHSGYIKRLPVATYRKQGRGGRGVTGTNLKEDDFVKHLFIASTHHYIMFFSNLGKVYRLKVYQIPTGSRVSKGRAIVNLLPFVPGERVAAIIAVRDYGADQYLIMATKKGIIKKTSIKVYDTSRRDGIIAITIKKGDELIGVEKSNGNNDIIMVSRNGKAIRFSEKDCRPIGRTSQGVKGMRLSRGDEVLSMMVAGELEGDLFVLTENGYGKRTQLSEYKKQKRGGLGVRTLKITEKKGKV</sequence>
<dbReference type="PANTHER" id="PTHR43493:SF5">
    <property type="entry name" value="DNA GYRASE SUBUNIT A, CHLOROPLASTIC_MITOCHONDRIAL"/>
    <property type="match status" value="1"/>
</dbReference>
<evidence type="ECO:0000256" key="3">
    <source>
        <dbReference type="ARBA" id="ARBA00012895"/>
    </source>
</evidence>
<dbReference type="InterPro" id="IPR035516">
    <property type="entry name" value="Gyrase/topoIV_suA_C"/>
</dbReference>
<dbReference type="SUPFAM" id="SSF101904">
    <property type="entry name" value="GyrA/ParC C-terminal domain-like"/>
    <property type="match status" value="1"/>
</dbReference>
<gene>
    <name evidence="8" type="ORF">S01H4_04279</name>
</gene>
<dbReference type="InterPro" id="IPR050220">
    <property type="entry name" value="Type_II_DNA_Topoisomerases"/>
</dbReference>
<comment type="caution">
    <text evidence="8">The sequence shown here is derived from an EMBL/GenBank/DDBJ whole genome shotgun (WGS) entry which is preliminary data.</text>
</comment>
<dbReference type="Gene3D" id="3.90.199.10">
    <property type="entry name" value="Topoisomerase II, domain 5"/>
    <property type="match status" value="1"/>
</dbReference>
<dbReference type="Gene3D" id="1.10.268.10">
    <property type="entry name" value="Topoisomerase, domain 3"/>
    <property type="match status" value="1"/>
</dbReference>
<dbReference type="Pfam" id="PF00521">
    <property type="entry name" value="DNA_topoisoIV"/>
    <property type="match status" value="1"/>
</dbReference>
<accession>X0Z1F4</accession>
<dbReference type="PROSITE" id="PS52040">
    <property type="entry name" value="TOPO_IIA"/>
    <property type="match status" value="1"/>
</dbReference>
<evidence type="ECO:0000259" key="7">
    <source>
        <dbReference type="PROSITE" id="PS52040"/>
    </source>
</evidence>
<dbReference type="InterPro" id="IPR002205">
    <property type="entry name" value="Topo_IIA_dom_A"/>
</dbReference>
<dbReference type="InterPro" id="IPR006691">
    <property type="entry name" value="GyrA/parC_rep"/>
</dbReference>
<dbReference type="GO" id="GO:0005524">
    <property type="term" value="F:ATP binding"/>
    <property type="evidence" value="ECO:0007669"/>
    <property type="project" value="InterPro"/>
</dbReference>
<dbReference type="Gene3D" id="2.120.10.90">
    <property type="entry name" value="DNA gyrase/topoisomerase IV, subunit A, C-terminal"/>
    <property type="match status" value="1"/>
</dbReference>
<evidence type="ECO:0000256" key="2">
    <source>
        <dbReference type="ARBA" id="ARBA00008263"/>
    </source>
</evidence>
<dbReference type="Gene3D" id="3.30.1360.40">
    <property type="match status" value="1"/>
</dbReference>
<reference evidence="8" key="1">
    <citation type="journal article" date="2014" name="Front. Microbiol.">
        <title>High frequency of phylogenetically diverse reductive dehalogenase-homologous genes in deep subseafloor sedimentary metagenomes.</title>
        <authorList>
            <person name="Kawai M."/>
            <person name="Futagami T."/>
            <person name="Toyoda A."/>
            <person name="Takaki Y."/>
            <person name="Nishi S."/>
            <person name="Hori S."/>
            <person name="Arai W."/>
            <person name="Tsubouchi T."/>
            <person name="Morono Y."/>
            <person name="Uchiyama I."/>
            <person name="Ito T."/>
            <person name="Fujiyama A."/>
            <person name="Inagaki F."/>
            <person name="Takami H."/>
        </authorList>
    </citation>
    <scope>NUCLEOTIDE SEQUENCE</scope>
    <source>
        <strain evidence="8">Expedition CK06-06</strain>
    </source>
</reference>
<dbReference type="GO" id="GO:0009330">
    <property type="term" value="C:DNA topoisomerase type II (double strand cut, ATP-hydrolyzing) complex"/>
    <property type="evidence" value="ECO:0007669"/>
    <property type="project" value="TreeGrafter"/>
</dbReference>
<keyword evidence="5" id="KW-0238">DNA-binding</keyword>
<evidence type="ECO:0000256" key="4">
    <source>
        <dbReference type="ARBA" id="ARBA00023029"/>
    </source>
</evidence>
<dbReference type="Pfam" id="PF03989">
    <property type="entry name" value="DNA_gyraseA_C"/>
    <property type="match status" value="5"/>
</dbReference>
<dbReference type="GO" id="GO:0003677">
    <property type="term" value="F:DNA binding"/>
    <property type="evidence" value="ECO:0007669"/>
    <property type="project" value="UniProtKB-KW"/>
</dbReference>
<dbReference type="FunFam" id="1.10.268.10:FF:000001">
    <property type="entry name" value="DNA gyrase subunit A"/>
    <property type="match status" value="1"/>
</dbReference>
<comment type="similarity">
    <text evidence="2">Belongs to the type II topoisomerase GyrA/ParC subunit family.</text>
</comment>
<dbReference type="SMART" id="SM00434">
    <property type="entry name" value="TOP4c"/>
    <property type="match status" value="1"/>
</dbReference>
<dbReference type="AlphaFoldDB" id="X0Z1F4"/>
<dbReference type="CDD" id="cd00187">
    <property type="entry name" value="TOP4c"/>
    <property type="match status" value="1"/>
</dbReference>
<proteinExistence type="inferred from homology"/>
<name>X0Z1F4_9ZZZZ</name>
<dbReference type="InterPro" id="IPR013760">
    <property type="entry name" value="Topo_IIA-like_dom_sf"/>
</dbReference>
<dbReference type="GO" id="GO:0006265">
    <property type="term" value="P:DNA topological change"/>
    <property type="evidence" value="ECO:0007669"/>
    <property type="project" value="InterPro"/>
</dbReference>
<evidence type="ECO:0000313" key="8">
    <source>
        <dbReference type="EMBL" id="GAG62940.1"/>
    </source>
</evidence>
<keyword evidence="4" id="KW-0799">Topoisomerase</keyword>
<keyword evidence="6" id="KW-0413">Isomerase</keyword>
<evidence type="ECO:0000256" key="1">
    <source>
        <dbReference type="ARBA" id="ARBA00000185"/>
    </source>
</evidence>
<dbReference type="FunFam" id="3.30.1360.40:FF:000002">
    <property type="entry name" value="DNA gyrase subunit A"/>
    <property type="match status" value="1"/>
</dbReference>
<dbReference type="PANTHER" id="PTHR43493">
    <property type="entry name" value="DNA GYRASE/TOPOISOMERASE SUBUNIT A"/>
    <property type="match status" value="1"/>
</dbReference>
<dbReference type="InterPro" id="IPR013758">
    <property type="entry name" value="Topo_IIA_A/C_ab"/>
</dbReference>
<feature type="non-terminal residue" evidence="8">
    <location>
        <position position="662"/>
    </location>
</feature>
<dbReference type="EC" id="5.6.2.2" evidence="3"/>
<dbReference type="InterPro" id="IPR013757">
    <property type="entry name" value="Topo_IIA_A_a_sf"/>
</dbReference>
<dbReference type="NCBIfam" id="NF004043">
    <property type="entry name" value="PRK05560.1"/>
    <property type="match status" value="1"/>
</dbReference>
<dbReference type="NCBIfam" id="TIGR01063">
    <property type="entry name" value="gyrA"/>
    <property type="match status" value="1"/>
</dbReference>
<dbReference type="GO" id="GO:0005737">
    <property type="term" value="C:cytoplasm"/>
    <property type="evidence" value="ECO:0007669"/>
    <property type="project" value="TreeGrafter"/>
</dbReference>
<evidence type="ECO:0000256" key="5">
    <source>
        <dbReference type="ARBA" id="ARBA00023125"/>
    </source>
</evidence>
<protein>
    <recommendedName>
        <fullName evidence="3">DNA topoisomerase (ATP-hydrolyzing)</fullName>
        <ecNumber evidence="3">5.6.2.2</ecNumber>
    </recommendedName>
</protein>
<dbReference type="SUPFAM" id="SSF56719">
    <property type="entry name" value="Type II DNA topoisomerase"/>
    <property type="match status" value="1"/>
</dbReference>
<feature type="non-terminal residue" evidence="8">
    <location>
        <position position="1"/>
    </location>
</feature>
<organism evidence="8">
    <name type="scientific">marine sediment metagenome</name>
    <dbReference type="NCBI Taxonomy" id="412755"/>
    <lineage>
        <taxon>unclassified sequences</taxon>
        <taxon>metagenomes</taxon>
        <taxon>ecological metagenomes</taxon>
    </lineage>
</organism>
<comment type="catalytic activity">
    <reaction evidence="1">
        <text>ATP-dependent breakage, passage and rejoining of double-stranded DNA.</text>
        <dbReference type="EC" id="5.6.2.2"/>
    </reaction>
</comment>
<dbReference type="GO" id="GO:0003918">
    <property type="term" value="F:DNA topoisomerase type II (double strand cut, ATP-hydrolyzing) activity"/>
    <property type="evidence" value="ECO:0007669"/>
    <property type="project" value="UniProtKB-EC"/>
</dbReference>